<evidence type="ECO:0000313" key="2">
    <source>
        <dbReference type="Proteomes" id="UP000472839"/>
    </source>
</evidence>
<evidence type="ECO:0000313" key="1">
    <source>
        <dbReference type="EMBL" id="KAB7891334.1"/>
    </source>
</evidence>
<reference evidence="1 2" key="1">
    <citation type="submission" date="2019-10" db="EMBL/GenBank/DDBJ databases">
        <title>Poseidonibacter ostreae sp. nov., isolated from the gut of the Ostrea denselamellosa.</title>
        <authorList>
            <person name="Choi A."/>
        </authorList>
    </citation>
    <scope>NUCLEOTIDE SEQUENCE [LARGE SCALE GENOMIC DNA]</scope>
    <source>
        <strain evidence="1 2">SJOD-M-33</strain>
    </source>
</reference>
<gene>
    <name evidence="1" type="ORF">GBG19_00425</name>
</gene>
<dbReference type="AlphaFoldDB" id="A0A6L4WZ95"/>
<dbReference type="RefSeq" id="WP_152279436.1">
    <property type="nucleotide sequence ID" value="NZ_WFKK01000001.1"/>
</dbReference>
<name>A0A6L4WZ95_9BACT</name>
<comment type="caution">
    <text evidence="1">The sequence shown here is derived from an EMBL/GenBank/DDBJ whole genome shotgun (WGS) entry which is preliminary data.</text>
</comment>
<dbReference type="Proteomes" id="UP000472839">
    <property type="component" value="Unassembled WGS sequence"/>
</dbReference>
<organism evidence="1 2">
    <name type="scientific">Poseidonibacter ostreae</name>
    <dbReference type="NCBI Taxonomy" id="2654171"/>
    <lineage>
        <taxon>Bacteria</taxon>
        <taxon>Pseudomonadati</taxon>
        <taxon>Campylobacterota</taxon>
        <taxon>Epsilonproteobacteria</taxon>
        <taxon>Campylobacterales</taxon>
        <taxon>Arcobacteraceae</taxon>
        <taxon>Poseidonibacter</taxon>
    </lineage>
</organism>
<protein>
    <submittedName>
        <fullName evidence="1">Uncharacterized protein</fullName>
    </submittedName>
</protein>
<proteinExistence type="predicted"/>
<accession>A0A6L4WZ95</accession>
<sequence length="149" mass="17776">MKRDISFFGKILTEFKIGLKDNESEKEIQFLSKLISIGLFFDNRITEEESLFAQEILDKELTEEDSKLAWDSILIHIDKYKNPSTRWEFTKNKEEVIDYIMRTNNYHYAKFLSDLLESDSVSEEEEESFLILKKITDEHERVLVKKKLI</sequence>
<dbReference type="EMBL" id="WFKK01000001">
    <property type="protein sequence ID" value="KAB7891334.1"/>
    <property type="molecule type" value="Genomic_DNA"/>
</dbReference>